<proteinExistence type="predicted"/>
<reference evidence="1 2" key="1">
    <citation type="journal article" date="2012" name="Genome Biol.">
        <title>Sequencing three crocodilian genomes to illuminate the evolution of archosaurs and amniotes.</title>
        <authorList>
            <person name="St John J.A."/>
            <person name="Braun E.L."/>
            <person name="Isberg S.R."/>
            <person name="Miles L.G."/>
            <person name="Chong A.Y."/>
            <person name="Gongora J."/>
            <person name="Dalzell P."/>
            <person name="Moran C."/>
            <person name="Bed'hom B."/>
            <person name="Abzhanov A."/>
            <person name="Burgess S.C."/>
            <person name="Cooksey A.M."/>
            <person name="Castoe T.A."/>
            <person name="Crawford N.G."/>
            <person name="Densmore L.D."/>
            <person name="Drew J.C."/>
            <person name="Edwards S.V."/>
            <person name="Faircloth B.C."/>
            <person name="Fujita M.K."/>
            <person name="Greenwold M.J."/>
            <person name="Hoffmann F.G."/>
            <person name="Howard J.M."/>
            <person name="Iguchi T."/>
            <person name="Janes D.E."/>
            <person name="Khan S.Y."/>
            <person name="Kohno S."/>
            <person name="de Koning A.J."/>
            <person name="Lance S.L."/>
            <person name="McCarthy F.M."/>
            <person name="McCormack J.E."/>
            <person name="Merchant M.E."/>
            <person name="Peterson D.G."/>
            <person name="Pollock D.D."/>
            <person name="Pourmand N."/>
            <person name="Raney B.J."/>
            <person name="Roessler K.A."/>
            <person name="Sanford J.R."/>
            <person name="Sawyer R.H."/>
            <person name="Schmidt C.J."/>
            <person name="Triplett E.W."/>
            <person name="Tuberville T.D."/>
            <person name="Venegas-Anaya M."/>
            <person name="Howard J.T."/>
            <person name="Jarvis E.D."/>
            <person name="Guillette L.J.Jr."/>
            <person name="Glenn T.C."/>
            <person name="Green R.E."/>
            <person name="Ray D.A."/>
        </authorList>
    </citation>
    <scope>NUCLEOTIDE SEQUENCE [LARGE SCALE GENOMIC DNA]</scope>
    <source>
        <strain evidence="1">KSC_2009_1</strain>
    </source>
</reference>
<dbReference type="EMBL" id="AKHW03005572">
    <property type="protein sequence ID" value="KYO26303.1"/>
    <property type="molecule type" value="Genomic_DNA"/>
</dbReference>
<name>A0A151MPA2_ALLMI</name>
<sequence>MSSQHHLTVFGINLEVPRPGCSTPAGLASELCMEGFLPPCFVTQLLHAFQRYIGVFRYRASGYASPVGHSLSLEAWDRLPILHAL</sequence>
<dbReference type="Proteomes" id="UP000050525">
    <property type="component" value="Unassembled WGS sequence"/>
</dbReference>
<dbReference type="AlphaFoldDB" id="A0A151MPA2"/>
<accession>A0A151MPA2</accession>
<comment type="caution">
    <text evidence="1">The sequence shown here is derived from an EMBL/GenBank/DDBJ whole genome shotgun (WGS) entry which is preliminary data.</text>
</comment>
<gene>
    <name evidence="1" type="ORF">Y1Q_0013269</name>
</gene>
<protein>
    <submittedName>
        <fullName evidence="1">Uncharacterized protein</fullName>
    </submittedName>
</protein>
<evidence type="ECO:0000313" key="2">
    <source>
        <dbReference type="Proteomes" id="UP000050525"/>
    </source>
</evidence>
<evidence type="ECO:0000313" key="1">
    <source>
        <dbReference type="EMBL" id="KYO26303.1"/>
    </source>
</evidence>
<keyword evidence="2" id="KW-1185">Reference proteome</keyword>
<organism evidence="1 2">
    <name type="scientific">Alligator mississippiensis</name>
    <name type="common">American alligator</name>
    <dbReference type="NCBI Taxonomy" id="8496"/>
    <lineage>
        <taxon>Eukaryota</taxon>
        <taxon>Metazoa</taxon>
        <taxon>Chordata</taxon>
        <taxon>Craniata</taxon>
        <taxon>Vertebrata</taxon>
        <taxon>Euteleostomi</taxon>
        <taxon>Archelosauria</taxon>
        <taxon>Archosauria</taxon>
        <taxon>Crocodylia</taxon>
        <taxon>Alligatoridae</taxon>
        <taxon>Alligatorinae</taxon>
        <taxon>Alligator</taxon>
    </lineage>
</organism>